<sequence length="176" mass="21262">MLRHSNRVIYFSLLGVLAVVYSQCVHLLELNSELQYGLRVRYLKDYFPVNYAVKVHYEDIYRTINVTRMQKRSFTEKDLKLLWVYINSQVLETVLEVLPQRHPSRAYVEGISTLFTYLRMDMEEMVDDIEDERVEEILYRISDMDEQSKNKSIRPKALFDNCYRVMKQLFHCNWRT</sequence>
<evidence type="ECO:0008006" key="4">
    <source>
        <dbReference type="Google" id="ProtNLM"/>
    </source>
</evidence>
<dbReference type="STRING" id="137246.A0A401SW96"/>
<dbReference type="EMBL" id="BEZZ01000620">
    <property type="protein sequence ID" value="GCC34653.1"/>
    <property type="molecule type" value="Genomic_DNA"/>
</dbReference>
<organism evidence="2 3">
    <name type="scientific">Chiloscyllium punctatum</name>
    <name type="common">Brownbanded bambooshark</name>
    <name type="synonym">Hemiscyllium punctatum</name>
    <dbReference type="NCBI Taxonomy" id="137246"/>
    <lineage>
        <taxon>Eukaryota</taxon>
        <taxon>Metazoa</taxon>
        <taxon>Chordata</taxon>
        <taxon>Craniata</taxon>
        <taxon>Vertebrata</taxon>
        <taxon>Chondrichthyes</taxon>
        <taxon>Elasmobranchii</taxon>
        <taxon>Galeomorphii</taxon>
        <taxon>Galeoidea</taxon>
        <taxon>Orectolobiformes</taxon>
        <taxon>Hemiscylliidae</taxon>
        <taxon>Chiloscyllium</taxon>
    </lineage>
</organism>
<dbReference type="Pfam" id="PF15036">
    <property type="entry name" value="IL34"/>
    <property type="match status" value="1"/>
</dbReference>
<evidence type="ECO:0000256" key="1">
    <source>
        <dbReference type="SAM" id="SignalP"/>
    </source>
</evidence>
<dbReference type="PANTHER" id="PTHR28606:SF1">
    <property type="entry name" value="INTERLEUKIN-34"/>
    <property type="match status" value="1"/>
</dbReference>
<dbReference type="PANTHER" id="PTHR28606">
    <property type="entry name" value="INTERLEUKIN-34"/>
    <property type="match status" value="1"/>
</dbReference>
<keyword evidence="3" id="KW-1185">Reference proteome</keyword>
<dbReference type="Proteomes" id="UP000287033">
    <property type="component" value="Unassembled WGS sequence"/>
</dbReference>
<feature type="chain" id="PRO_5018972701" description="Interleukin 34" evidence="1">
    <location>
        <begin position="23"/>
        <end position="176"/>
    </location>
</feature>
<protein>
    <recommendedName>
        <fullName evidence="4">Interleukin 34</fullName>
    </recommendedName>
</protein>
<gene>
    <name evidence="2" type="ORF">chiPu_0013128</name>
</gene>
<dbReference type="GO" id="GO:0008284">
    <property type="term" value="P:positive regulation of cell population proliferation"/>
    <property type="evidence" value="ECO:0007669"/>
    <property type="project" value="InterPro"/>
</dbReference>
<dbReference type="OMA" id="WVYINSQ"/>
<evidence type="ECO:0000313" key="2">
    <source>
        <dbReference type="EMBL" id="GCC34653.1"/>
    </source>
</evidence>
<dbReference type="Gene3D" id="1.20.1250.80">
    <property type="entry name" value="Interleukin-34"/>
    <property type="match status" value="1"/>
</dbReference>
<dbReference type="InterPro" id="IPR020415">
    <property type="entry name" value="IL-34"/>
</dbReference>
<proteinExistence type="predicted"/>
<dbReference type="GO" id="GO:0005157">
    <property type="term" value="F:macrophage colony-stimulating factor receptor binding"/>
    <property type="evidence" value="ECO:0007669"/>
    <property type="project" value="InterPro"/>
</dbReference>
<reference evidence="2 3" key="1">
    <citation type="journal article" date="2018" name="Nat. Ecol. Evol.">
        <title>Shark genomes provide insights into elasmobranch evolution and the origin of vertebrates.</title>
        <authorList>
            <person name="Hara Y"/>
            <person name="Yamaguchi K"/>
            <person name="Onimaru K"/>
            <person name="Kadota M"/>
            <person name="Koyanagi M"/>
            <person name="Keeley SD"/>
            <person name="Tatsumi K"/>
            <person name="Tanaka K"/>
            <person name="Motone F"/>
            <person name="Kageyama Y"/>
            <person name="Nozu R"/>
            <person name="Adachi N"/>
            <person name="Nishimura O"/>
            <person name="Nakagawa R"/>
            <person name="Tanegashima C"/>
            <person name="Kiyatake I"/>
            <person name="Matsumoto R"/>
            <person name="Murakumo K"/>
            <person name="Nishida K"/>
            <person name="Terakita A"/>
            <person name="Kuratani S"/>
            <person name="Sato K"/>
            <person name="Hyodo S Kuraku.S."/>
        </authorList>
    </citation>
    <scope>NUCLEOTIDE SEQUENCE [LARGE SCALE GENOMIC DNA]</scope>
</reference>
<name>A0A401SW96_CHIPU</name>
<dbReference type="OrthoDB" id="9902423at2759"/>
<dbReference type="GO" id="GO:0005615">
    <property type="term" value="C:extracellular space"/>
    <property type="evidence" value="ECO:0007669"/>
    <property type="project" value="InterPro"/>
</dbReference>
<accession>A0A401SW96</accession>
<dbReference type="GO" id="GO:0045651">
    <property type="term" value="P:positive regulation of macrophage differentiation"/>
    <property type="evidence" value="ECO:0007669"/>
    <property type="project" value="TreeGrafter"/>
</dbReference>
<dbReference type="InterPro" id="IPR038328">
    <property type="entry name" value="IL-34_sf"/>
</dbReference>
<dbReference type="AlphaFoldDB" id="A0A401SW96"/>
<evidence type="ECO:0000313" key="3">
    <source>
        <dbReference type="Proteomes" id="UP000287033"/>
    </source>
</evidence>
<dbReference type="PRINTS" id="PR01938">
    <property type="entry name" value="INTRLEUKIN34"/>
</dbReference>
<dbReference type="GO" id="GO:0045657">
    <property type="term" value="P:positive regulation of monocyte differentiation"/>
    <property type="evidence" value="ECO:0007669"/>
    <property type="project" value="TreeGrafter"/>
</dbReference>
<feature type="signal peptide" evidence="1">
    <location>
        <begin position="1"/>
        <end position="22"/>
    </location>
</feature>
<keyword evidence="1" id="KW-0732">Signal</keyword>
<comment type="caution">
    <text evidence="2">The sequence shown here is derived from an EMBL/GenBank/DDBJ whole genome shotgun (WGS) entry which is preliminary data.</text>
</comment>